<dbReference type="Proteomes" id="UP000824533">
    <property type="component" value="Linkage Group LG08"/>
</dbReference>
<protein>
    <submittedName>
        <fullName evidence="1">Uncharacterized protein</fullName>
    </submittedName>
</protein>
<comment type="caution">
    <text evidence="1">The sequence shown here is derived from an EMBL/GenBank/DDBJ whole genome shotgun (WGS) entry which is preliminary data.</text>
</comment>
<dbReference type="EMBL" id="CM034394">
    <property type="protein sequence ID" value="KAJ0179270.1"/>
    <property type="molecule type" value="Genomic_DNA"/>
</dbReference>
<sequence length="1772" mass="203660">MKNSCANHFYNITNPALNGNAEATLSEFINNSQTLLLQSVRENGNDLNFYTKIHITKETSICFYKTMATELTTENSMKYINVVTLTCNAAESLYHILKQIFSPLITSGNDLHYNKLQNNLSDLISILRIVSYGKGTENTNVIFSIEDELEYWTTIGYKKESTKKEKDAASNFAELFADIIEEIRTMHSSTMSEVIEAAENIGGLLDDVWRYTNALYPQDRMIHVFDIIGHKICYIIQNSCSSYDLWDVRNESQEYEILNMLLESSKIIQTWTNACKSLTETYWPNYALHPWIGKPYVPSFCFNFETRINEIYDMRSTYCQLLKLLSSNERSELETDNLFDAFKDVDIWLCNGTNSSWETAVSRFAANLRPAETKIAEKLKPRLHNTSTKQMLYEFMRYQSLIQRPYVKQALSNELEIFVSSLLTMLKMIQGQMDADELDVKLYQPPEMSPTVHQIQWAKQMEAKVKEIHLCAEKHLKQFDGCKELLEMASLLLRQLKEMYTQLHEEWSRDLQAQAKNGLLSLSMDKPVVEFSSSSKLMVVNFNPRLVWSELESRALTALGLPPPPIATTLDTLTAALTHARALQQVASFHNTLGERMIPSTRPMMLQAALDLSTLVQDQKAVYWDDIEQLTNYTDKLKKIVFKLETQNTYLTSQHFAIRSIIEKLLDTELLAKQADWKKSVKEIRDVIEKVEKNGYKNTDLWRSHWDWQLYKALECQYIKTLLCLHKYFPHFRVDLVLRGHMVRVQPPMEEIRMQHYHQLRRLVSMPASFVGVQTNLTQKESIFAAIVEKHSWLGNKAVAQIEAALTSLERTCKEWTKCAALACVEDLDALCKEHLCEPKDWELNFKACKAYGQAVAKMTFEDEKIDWIIVGTVTLRREFEAQTRTLWACLMSSLQSSCLNDAASVDAFVANAHVTLENKILPKNSKELAEVSAKQQTLQAKIPQMEKTVENLKKKSHMLRTWGGDTTVDGTIQEWKRIHELLIGQRQMFEQQAEIVKSSLSGEWENLNTTVEACASRWNQNKLRYEETHGVCYTEMVDRCRSVYDACTQWEKYVNDRDDLMKECEKFNMNLELHDTWRHTEKLMSECMFLWSVFNEYNEDYESIAQQEWIIFQKKLHLLEELVSKWKSRLEPYTTVTLYIQQELEKYTDLSPSLKYLRGSDFTERHWREVFNLLDIEYKKPDTLLVKDLLVTSLNIKKHVKELQKICTCASSESAIRSALNELELWYAGAKVTIVHYNNKTQKPVPIVKDFKDILSKIEEQQWVVSSVSGGDAACSTWETRLRSARALLRALYHAQRRWLYLEPILSNDDGELGIKFRKVDQGFRQVTRIVESDPRLSALLQSSRVQSMLDSISEQLHACQSALNQYIDEKRTIFPRLYFLSDDDLLELLGQARAGAEGREAVMQTHLKKLFPGITSVKLGPGDMSITALCSHFGEIFQLDHPVDIDCPVEVWLKNLENEMRTSLKNVTLKCVVSNSLQEQDPFSMPTQILCLTQNIRFTEQAEKAIATKELHKLKAIVEKENLCYASAEVENECERQKRQALILQCAYYMNVIRALIDNNVVSTNDWLWQKQLRFYLLNTKEVIAKMGLAQISYSYEYLGVNTGQFVRTELADECFLVLTQSLHFGFMGNPFGPAGTGKTESVKALGGLFGRLVLIFNCDEAMDAECMGRLLSGLALSGAWGCFDEFNRLTAETLAAVSHQLSSLLAAMHQQKSGTTPNALLNRKQRVLRPIAMVQPRGDQLSSHLLAARCIPHSDVLARDLHNVFVMAG</sequence>
<name>A0ACC1D635_9NEOP</name>
<keyword evidence="2" id="KW-1185">Reference proteome</keyword>
<reference evidence="1 2" key="1">
    <citation type="journal article" date="2021" name="Front. Genet.">
        <title>Chromosome-Level Genome Assembly Reveals Significant Gene Expansion in the Toll and IMD Signaling Pathways of Dendrolimus kikuchii.</title>
        <authorList>
            <person name="Zhou J."/>
            <person name="Wu P."/>
            <person name="Xiong Z."/>
            <person name="Liu N."/>
            <person name="Zhao N."/>
            <person name="Ji M."/>
            <person name="Qiu Y."/>
            <person name="Yang B."/>
        </authorList>
    </citation>
    <scope>NUCLEOTIDE SEQUENCE [LARGE SCALE GENOMIC DNA]</scope>
    <source>
        <strain evidence="1">Ann1</strain>
    </source>
</reference>
<organism evidence="1 2">
    <name type="scientific">Dendrolimus kikuchii</name>
    <dbReference type="NCBI Taxonomy" id="765133"/>
    <lineage>
        <taxon>Eukaryota</taxon>
        <taxon>Metazoa</taxon>
        <taxon>Ecdysozoa</taxon>
        <taxon>Arthropoda</taxon>
        <taxon>Hexapoda</taxon>
        <taxon>Insecta</taxon>
        <taxon>Pterygota</taxon>
        <taxon>Neoptera</taxon>
        <taxon>Endopterygota</taxon>
        <taxon>Lepidoptera</taxon>
        <taxon>Glossata</taxon>
        <taxon>Ditrysia</taxon>
        <taxon>Bombycoidea</taxon>
        <taxon>Lasiocampidae</taxon>
        <taxon>Dendrolimus</taxon>
    </lineage>
</organism>
<gene>
    <name evidence="1" type="ORF">K1T71_004982</name>
</gene>
<evidence type="ECO:0000313" key="2">
    <source>
        <dbReference type="Proteomes" id="UP000824533"/>
    </source>
</evidence>
<evidence type="ECO:0000313" key="1">
    <source>
        <dbReference type="EMBL" id="KAJ0179270.1"/>
    </source>
</evidence>
<proteinExistence type="predicted"/>
<accession>A0ACC1D635</accession>